<evidence type="ECO:0000313" key="2">
    <source>
        <dbReference type="EMBL" id="PPF14270.1"/>
    </source>
</evidence>
<dbReference type="Proteomes" id="UP000237881">
    <property type="component" value="Unassembled WGS sequence"/>
</dbReference>
<sequence>MLALAVCVAATTVLTAAASYPDSRPPAAPADTSDALVAALGTGAVENQRLLGELKSWILAQPDVDSSGYIDQVNDAENGSVRLLWSGQSPLRAAAVNRAAELGIDAVIEERPYSLARIDEIASAVLEHTDDITAAGFTVSSVVGVQADTAGIQVEGDFVRGPVNDQARDSLLESVKTVVAGVAGVALDVLPGHSASTAGGTRADSTAPFFAGSYIQMQASESTCSTGFSMRVNGVDHATTARHCDPRGDVFRARDGKAIVGSGLVTSRDGAMTVLTGPGTGRTFDGAWNDAKGYNKRVHNRYDVGLNDWVCTSGGNSGVHCGIKVTATAVYADDGSGRFSNVRGEQQNSGAIAAIQGDSGGPVFVPYGGALNGYVGAVGMIQFVQDASTKGCGSVHDSGGKCSRTVLFSTIETIERRGEIGATLVTE</sequence>
<dbReference type="EMBL" id="PSUL01000013">
    <property type="protein sequence ID" value="PPF14270.1"/>
    <property type="molecule type" value="Genomic_DNA"/>
</dbReference>
<keyword evidence="1" id="KW-0732">Signal</keyword>
<gene>
    <name evidence="2" type="ORF">C5C04_07445</name>
</gene>
<feature type="chain" id="PRO_5044890454" description="Peptidase S1 domain-containing protein" evidence="1">
    <location>
        <begin position="19"/>
        <end position="427"/>
    </location>
</feature>
<proteinExistence type="predicted"/>
<feature type="signal peptide" evidence="1">
    <location>
        <begin position="1"/>
        <end position="18"/>
    </location>
</feature>
<dbReference type="AlphaFoldDB" id="A0ABD6W9T0"/>
<evidence type="ECO:0008006" key="4">
    <source>
        <dbReference type="Google" id="ProtNLM"/>
    </source>
</evidence>
<reference evidence="2 3" key="1">
    <citation type="submission" date="2018-02" db="EMBL/GenBank/DDBJ databases">
        <title>Bacteriophage NCPPB3778 and a type I-E CRISPR drive the evolution of the US Biological Select Agent, Rathayibacter toxicus.</title>
        <authorList>
            <person name="Davis E.W.II."/>
            <person name="Tabima J.F."/>
            <person name="Weisberg A.J."/>
            <person name="Lopes L.D."/>
            <person name="Wiseman M.S."/>
            <person name="Wiseman M.S."/>
            <person name="Pupko T."/>
            <person name="Belcher M.S."/>
            <person name="Sechler A.J."/>
            <person name="Tancos M.A."/>
            <person name="Schroeder B.K."/>
            <person name="Murray T.D."/>
            <person name="Luster D.G."/>
            <person name="Schneider W.L."/>
            <person name="Rogers E."/>
            <person name="Andreote F.D."/>
            <person name="Grunwald N.J."/>
            <person name="Putnam M.L."/>
            <person name="Chang J.H."/>
        </authorList>
    </citation>
    <scope>NUCLEOTIDE SEQUENCE [LARGE SCALE GENOMIC DNA]</scope>
    <source>
        <strain evidence="2 3">AY1I9</strain>
    </source>
</reference>
<dbReference type="InterPro" id="IPR043504">
    <property type="entry name" value="Peptidase_S1_PA_chymotrypsin"/>
</dbReference>
<dbReference type="SUPFAM" id="SSF50494">
    <property type="entry name" value="Trypsin-like serine proteases"/>
    <property type="match status" value="1"/>
</dbReference>
<protein>
    <recommendedName>
        <fullName evidence="4">Peptidase S1 domain-containing protein</fullName>
    </recommendedName>
</protein>
<name>A0ABD6W9T0_RATRA</name>
<comment type="caution">
    <text evidence="2">The sequence shown here is derived from an EMBL/GenBank/DDBJ whole genome shotgun (WGS) entry which is preliminary data.</text>
</comment>
<accession>A0ABD6W9T0</accession>
<organism evidence="2 3">
    <name type="scientific">Rathayibacter rathayi</name>
    <name type="common">Corynebacterium rathayi</name>
    <dbReference type="NCBI Taxonomy" id="33887"/>
    <lineage>
        <taxon>Bacteria</taxon>
        <taxon>Bacillati</taxon>
        <taxon>Actinomycetota</taxon>
        <taxon>Actinomycetes</taxon>
        <taxon>Micrococcales</taxon>
        <taxon>Microbacteriaceae</taxon>
        <taxon>Rathayibacter</taxon>
    </lineage>
</organism>
<evidence type="ECO:0000313" key="3">
    <source>
        <dbReference type="Proteomes" id="UP000237881"/>
    </source>
</evidence>
<dbReference type="Gene3D" id="2.40.10.10">
    <property type="entry name" value="Trypsin-like serine proteases"/>
    <property type="match status" value="2"/>
</dbReference>
<evidence type="ECO:0000256" key="1">
    <source>
        <dbReference type="SAM" id="SignalP"/>
    </source>
</evidence>
<dbReference type="InterPro" id="IPR009003">
    <property type="entry name" value="Peptidase_S1_PA"/>
</dbReference>